<dbReference type="GO" id="GO:0005506">
    <property type="term" value="F:iron ion binding"/>
    <property type="evidence" value="ECO:0007669"/>
    <property type="project" value="InterPro"/>
</dbReference>
<dbReference type="GO" id="GO:0004656">
    <property type="term" value="F:procollagen-proline 4-dioxygenase activity"/>
    <property type="evidence" value="ECO:0007669"/>
    <property type="project" value="TreeGrafter"/>
</dbReference>
<evidence type="ECO:0000256" key="7">
    <source>
        <dbReference type="SAM" id="SignalP"/>
    </source>
</evidence>
<evidence type="ECO:0000256" key="5">
    <source>
        <dbReference type="ARBA" id="ARBA00023004"/>
    </source>
</evidence>
<dbReference type="Pfam" id="PF13640">
    <property type="entry name" value="2OG-FeII_Oxy_3"/>
    <property type="match status" value="1"/>
</dbReference>
<dbReference type="OrthoDB" id="10259408at2759"/>
<evidence type="ECO:0000256" key="4">
    <source>
        <dbReference type="ARBA" id="ARBA00023002"/>
    </source>
</evidence>
<reference evidence="10" key="1">
    <citation type="journal article" date="2015" name="PLoS Genet.">
        <title>Genome Sequence and Transcriptome Analyses of Chrysochromulina tobin: Metabolic Tools for Enhanced Algal Fitness in the Prominent Order Prymnesiales (Haptophyceae).</title>
        <authorList>
            <person name="Hovde B.T."/>
            <person name="Deodato C.R."/>
            <person name="Hunsperger H.M."/>
            <person name="Ryken S.A."/>
            <person name="Yost W."/>
            <person name="Jha R.K."/>
            <person name="Patterson J."/>
            <person name="Monnat R.J. Jr."/>
            <person name="Barlow S.B."/>
            <person name="Starkenburg S.R."/>
            <person name="Cattolico R.A."/>
        </authorList>
    </citation>
    <scope>NUCLEOTIDE SEQUENCE</scope>
    <source>
        <strain evidence="10">CCMP291</strain>
    </source>
</reference>
<dbReference type="PANTHER" id="PTHR10869">
    <property type="entry name" value="PROLYL 4-HYDROXYLASE ALPHA SUBUNIT"/>
    <property type="match status" value="1"/>
</dbReference>
<dbReference type="InterPro" id="IPR044862">
    <property type="entry name" value="Pro_4_hyd_alph_FE2OG_OXY"/>
</dbReference>
<feature type="signal peptide" evidence="7">
    <location>
        <begin position="1"/>
        <end position="19"/>
    </location>
</feature>
<protein>
    <recommendedName>
        <fullName evidence="8">Fe2OG dioxygenase domain-containing protein</fullName>
    </recommendedName>
</protein>
<dbReference type="SMART" id="SM00702">
    <property type="entry name" value="P4Hc"/>
    <property type="match status" value="1"/>
</dbReference>
<dbReference type="InterPro" id="IPR006620">
    <property type="entry name" value="Pro_4_hyd_alph"/>
</dbReference>
<feature type="chain" id="PRO_5005601672" description="Fe2OG dioxygenase domain-containing protein" evidence="7">
    <location>
        <begin position="20"/>
        <end position="293"/>
    </location>
</feature>
<dbReference type="Proteomes" id="UP000037460">
    <property type="component" value="Unassembled WGS sequence"/>
</dbReference>
<dbReference type="InterPro" id="IPR005123">
    <property type="entry name" value="Oxoglu/Fe-dep_dioxygenase_dom"/>
</dbReference>
<dbReference type="EMBL" id="JWZX01003184">
    <property type="protein sequence ID" value="KOO23509.1"/>
    <property type="molecule type" value="Genomic_DNA"/>
</dbReference>
<keyword evidence="3" id="KW-0223">Dioxygenase</keyword>
<evidence type="ECO:0000256" key="2">
    <source>
        <dbReference type="ARBA" id="ARBA00022723"/>
    </source>
</evidence>
<gene>
    <name evidence="9" type="ORF">Ctob_005608</name>
</gene>
<keyword evidence="2" id="KW-0479">Metal-binding</keyword>
<sequence>MRVAQLQCLIFFCLPRALAGGIAARMEAMLNMKEYSPRLLSEDPPVMMLETFIDRDFAAEVLRVGGHDFQRSLAGFDDGHVPSRTSSTSWCNVPTCEDSAVMERFKERITSLLDCPMLNTEHLQVLRYEVGQFYKSHHDQNSPVDSPPGPRVWTFFTYLSEVDEGGETYFPYLNLTVTPKTGSAIVWPSVRNENIFEDELRTEHEAMPVRAGVKYAANFWTHLRDFQTPHAAHCGTTAVRTATERRKAVEAARVKNGGAPDGLMNAAISGVRPDDPRLRQPYRNVDKRGKEEL</sequence>
<accession>A0A0M0JAA1</accession>
<dbReference type="GO" id="GO:0005783">
    <property type="term" value="C:endoplasmic reticulum"/>
    <property type="evidence" value="ECO:0007669"/>
    <property type="project" value="TreeGrafter"/>
</dbReference>
<dbReference type="AlphaFoldDB" id="A0A0M0JAA1"/>
<comment type="caution">
    <text evidence="9">The sequence shown here is derived from an EMBL/GenBank/DDBJ whole genome shotgun (WGS) entry which is preliminary data.</text>
</comment>
<comment type="cofactor">
    <cofactor evidence="1">
        <name>L-ascorbate</name>
        <dbReference type="ChEBI" id="CHEBI:38290"/>
    </cofactor>
</comment>
<evidence type="ECO:0000313" key="9">
    <source>
        <dbReference type="EMBL" id="KOO23509.1"/>
    </source>
</evidence>
<dbReference type="Gene3D" id="2.60.120.620">
    <property type="entry name" value="q2cbj1_9rhob like domain"/>
    <property type="match status" value="1"/>
</dbReference>
<evidence type="ECO:0000259" key="8">
    <source>
        <dbReference type="PROSITE" id="PS51471"/>
    </source>
</evidence>
<dbReference type="PROSITE" id="PS51471">
    <property type="entry name" value="FE2OG_OXY"/>
    <property type="match status" value="1"/>
</dbReference>
<feature type="domain" description="Fe2OG dioxygenase" evidence="8">
    <location>
        <begin position="119"/>
        <end position="223"/>
    </location>
</feature>
<feature type="region of interest" description="Disordered" evidence="6">
    <location>
        <begin position="255"/>
        <end position="293"/>
    </location>
</feature>
<proteinExistence type="predicted"/>
<keyword evidence="5" id="KW-0408">Iron</keyword>
<keyword evidence="7" id="KW-0732">Signal</keyword>
<keyword evidence="10" id="KW-1185">Reference proteome</keyword>
<dbReference type="InterPro" id="IPR045054">
    <property type="entry name" value="P4HA-like"/>
</dbReference>
<evidence type="ECO:0000256" key="6">
    <source>
        <dbReference type="SAM" id="MobiDB-lite"/>
    </source>
</evidence>
<name>A0A0M0JAA1_9EUKA</name>
<dbReference type="PANTHER" id="PTHR10869:SF246">
    <property type="entry name" value="TRANSMEMBRANE PROLYL 4-HYDROXYLASE"/>
    <property type="match status" value="1"/>
</dbReference>
<feature type="compositionally biased region" description="Basic and acidic residues" evidence="6">
    <location>
        <begin position="272"/>
        <end position="293"/>
    </location>
</feature>
<organism evidence="9 10">
    <name type="scientific">Chrysochromulina tobinii</name>
    <dbReference type="NCBI Taxonomy" id="1460289"/>
    <lineage>
        <taxon>Eukaryota</taxon>
        <taxon>Haptista</taxon>
        <taxon>Haptophyta</taxon>
        <taxon>Prymnesiophyceae</taxon>
        <taxon>Prymnesiales</taxon>
        <taxon>Chrysochromulinaceae</taxon>
        <taxon>Chrysochromulina</taxon>
    </lineage>
</organism>
<evidence type="ECO:0000256" key="1">
    <source>
        <dbReference type="ARBA" id="ARBA00001961"/>
    </source>
</evidence>
<keyword evidence="4" id="KW-0560">Oxidoreductase</keyword>
<evidence type="ECO:0000313" key="10">
    <source>
        <dbReference type="Proteomes" id="UP000037460"/>
    </source>
</evidence>
<dbReference type="GO" id="GO:0031418">
    <property type="term" value="F:L-ascorbic acid binding"/>
    <property type="evidence" value="ECO:0007669"/>
    <property type="project" value="InterPro"/>
</dbReference>
<evidence type="ECO:0000256" key="3">
    <source>
        <dbReference type="ARBA" id="ARBA00022964"/>
    </source>
</evidence>